<dbReference type="RefSeq" id="WP_138634887.1">
    <property type="nucleotide sequence ID" value="NZ_VCKZ01000020.1"/>
</dbReference>
<reference evidence="2 3" key="1">
    <citation type="submission" date="2019-05" db="EMBL/GenBank/DDBJ databases">
        <title>Draft genome sequence of Actinomadura geliboluensis A8036.</title>
        <authorList>
            <person name="Saricaoglu S."/>
            <person name="Isik K."/>
        </authorList>
    </citation>
    <scope>NUCLEOTIDE SEQUENCE [LARGE SCALE GENOMIC DNA]</scope>
    <source>
        <strain evidence="2 3">A8036</strain>
    </source>
</reference>
<comment type="caution">
    <text evidence="2">The sequence shown here is derived from an EMBL/GenBank/DDBJ whole genome shotgun (WGS) entry which is preliminary data.</text>
</comment>
<evidence type="ECO:0000256" key="1">
    <source>
        <dbReference type="SAM" id="MobiDB-lite"/>
    </source>
</evidence>
<accession>A0A5S4H941</accession>
<protein>
    <submittedName>
        <fullName evidence="2">Uncharacterized protein</fullName>
    </submittedName>
</protein>
<dbReference type="Proteomes" id="UP000305238">
    <property type="component" value="Unassembled WGS sequence"/>
</dbReference>
<feature type="region of interest" description="Disordered" evidence="1">
    <location>
        <begin position="1"/>
        <end position="27"/>
    </location>
</feature>
<evidence type="ECO:0000313" key="3">
    <source>
        <dbReference type="Proteomes" id="UP000305238"/>
    </source>
</evidence>
<keyword evidence="3" id="KW-1185">Reference proteome</keyword>
<proteinExistence type="predicted"/>
<name>A0A5S4H941_9ACTN</name>
<evidence type="ECO:0000313" key="2">
    <source>
        <dbReference type="EMBL" id="TMR41519.1"/>
    </source>
</evidence>
<dbReference type="EMBL" id="VCKZ01000020">
    <property type="protein sequence ID" value="TMR41519.1"/>
    <property type="molecule type" value="Genomic_DNA"/>
</dbReference>
<gene>
    <name evidence="2" type="ORF">ETD96_05220</name>
</gene>
<dbReference type="OrthoDB" id="3477536at2"/>
<dbReference type="AlphaFoldDB" id="A0A5S4H941"/>
<organism evidence="2 3">
    <name type="scientific">Actinomadura geliboluensis</name>
    <dbReference type="NCBI Taxonomy" id="882440"/>
    <lineage>
        <taxon>Bacteria</taxon>
        <taxon>Bacillati</taxon>
        <taxon>Actinomycetota</taxon>
        <taxon>Actinomycetes</taxon>
        <taxon>Streptosporangiales</taxon>
        <taxon>Thermomonosporaceae</taxon>
        <taxon>Actinomadura</taxon>
    </lineage>
</organism>
<sequence>MKTEPVPGAEDLYPHVSRIDAPGDPLHGETVMHPRVLGLLIAPSVEEFTEWWDDNREAVSGSLAAGQPPPYPDRWQAWARGRSNELQARYDSTDVLDILRGLNADYGVFPTGATE</sequence>